<evidence type="ECO:0000313" key="1">
    <source>
        <dbReference type="EMBL" id="MBB2967501.1"/>
    </source>
</evidence>
<comment type="caution">
    <text evidence="1">The sequence shown here is derived from an EMBL/GenBank/DDBJ whole genome shotgun (WGS) entry which is preliminary data.</text>
</comment>
<gene>
    <name evidence="1" type="ORF">FHX33_002264</name>
</gene>
<accession>A0A7W4UXN0</accession>
<dbReference type="EMBL" id="JACHVP010000002">
    <property type="protein sequence ID" value="MBB2967501.1"/>
    <property type="molecule type" value="Genomic_DNA"/>
</dbReference>
<dbReference type="Gene3D" id="3.40.50.1000">
    <property type="entry name" value="HAD superfamily/HAD-like"/>
    <property type="match status" value="1"/>
</dbReference>
<keyword evidence="2" id="KW-1185">Reference proteome</keyword>
<dbReference type="SUPFAM" id="SSF56784">
    <property type="entry name" value="HAD-like"/>
    <property type="match status" value="1"/>
</dbReference>
<dbReference type="InterPro" id="IPR023214">
    <property type="entry name" value="HAD_sf"/>
</dbReference>
<dbReference type="Proteomes" id="UP000538196">
    <property type="component" value="Unassembled WGS sequence"/>
</dbReference>
<reference evidence="1 2" key="1">
    <citation type="submission" date="2020-08" db="EMBL/GenBank/DDBJ databases">
        <title>Sequencing the genomes of 1000 actinobacteria strains.</title>
        <authorList>
            <person name="Klenk H.-P."/>
        </authorList>
    </citation>
    <scope>NUCLEOTIDE SEQUENCE [LARGE SCALE GENOMIC DNA]</scope>
    <source>
        <strain evidence="1 2">DSM 20146</strain>
    </source>
</reference>
<sequence length="255" mass="26570">MTDGTTSILPLLVLDFDGTVCVGDAPVWAYAEAVIAGILDRDDIAGRELDAGLRARLGAFLDGEPGSPAYADGYAAVAELAAGHADEELLQRAYQRSRRELAGGRLDVSAPEGLADFLEGLAGTAERVLVTNAPLDGVTETLEALGLAGSIDRVHAEARKPAGWADLLPRLLDGRDPRTLLSVGDIWGNDLAEPLAAGCATALIDRFGHRAGPAHLVAPTFPELYPGIAAWADDPIAFALAHPVDRMAPSPIPSA</sequence>
<dbReference type="RefSeq" id="WP_183428518.1">
    <property type="nucleotide sequence ID" value="NZ_JACHVP010000002.1"/>
</dbReference>
<dbReference type="InterPro" id="IPR036412">
    <property type="entry name" value="HAD-like_sf"/>
</dbReference>
<organism evidence="1 2">
    <name type="scientific">Leifsonia aquatica</name>
    <name type="common">Corynebacterium aquaticum</name>
    <dbReference type="NCBI Taxonomy" id="144185"/>
    <lineage>
        <taxon>Bacteria</taxon>
        <taxon>Bacillati</taxon>
        <taxon>Actinomycetota</taxon>
        <taxon>Actinomycetes</taxon>
        <taxon>Micrococcales</taxon>
        <taxon>Microbacteriaceae</taxon>
        <taxon>Leifsonia</taxon>
    </lineage>
</organism>
<evidence type="ECO:0000313" key="2">
    <source>
        <dbReference type="Proteomes" id="UP000538196"/>
    </source>
</evidence>
<proteinExistence type="predicted"/>
<dbReference type="AlphaFoldDB" id="A0A7W4UXN0"/>
<name>A0A7W4UXN0_LEIAQ</name>
<protein>
    <submittedName>
        <fullName evidence="1">FMN phosphatase YigB (HAD superfamily)</fullName>
    </submittedName>
</protein>